<dbReference type="InterPro" id="IPR026350">
    <property type="entry name" value="GxxExxY"/>
</dbReference>
<evidence type="ECO:0000313" key="1">
    <source>
        <dbReference type="EMBL" id="RHW17064.1"/>
    </source>
</evidence>
<dbReference type="EMBL" id="QWLV01000006">
    <property type="protein sequence ID" value="RHW17064.1"/>
    <property type="molecule type" value="Genomic_DNA"/>
</dbReference>
<comment type="caution">
    <text evidence="1">The sequence shown here is derived from an EMBL/GenBank/DDBJ whole genome shotgun (WGS) entry which is preliminary data.</text>
</comment>
<dbReference type="OrthoDB" id="9806869at2"/>
<dbReference type="AlphaFoldDB" id="A0A396RL53"/>
<reference evidence="1 2" key="1">
    <citation type="submission" date="2018-08" db="EMBL/GenBank/DDBJ databases">
        <title>The multiple taxonomic identification of Sphingomonas gilva.</title>
        <authorList>
            <person name="Zhu D."/>
            <person name="Zheng S."/>
        </authorList>
    </citation>
    <scope>NUCLEOTIDE SEQUENCE [LARGE SCALE GENOMIC DNA]</scope>
    <source>
        <strain evidence="1 2">ZDH117</strain>
    </source>
</reference>
<sequence length="143" mass="16049">MSDLEAIASDVIDVALKLHRELGPGLLESVYEALLAGRLSQMGYVALRQQPVDIEFDGLRFENAFRIDLLVNGRLLVEIKSVDRLNGVHPKQLLTYLRLTKQPLGLLINFGGVTLKEGLKRVVNDYKPFAPSRLRVNQNQGIR</sequence>
<dbReference type="Pfam" id="PF13366">
    <property type="entry name" value="PDDEXK_3"/>
    <property type="match status" value="1"/>
</dbReference>
<proteinExistence type="predicted"/>
<evidence type="ECO:0000313" key="2">
    <source>
        <dbReference type="Proteomes" id="UP000266693"/>
    </source>
</evidence>
<organism evidence="1 2">
    <name type="scientific">Sphingomonas gilva</name>
    <dbReference type="NCBI Taxonomy" id="2305907"/>
    <lineage>
        <taxon>Bacteria</taxon>
        <taxon>Pseudomonadati</taxon>
        <taxon>Pseudomonadota</taxon>
        <taxon>Alphaproteobacteria</taxon>
        <taxon>Sphingomonadales</taxon>
        <taxon>Sphingomonadaceae</taxon>
        <taxon>Sphingomonas</taxon>
    </lineage>
</organism>
<gene>
    <name evidence="1" type="ORF">D1610_13170</name>
</gene>
<keyword evidence="2" id="KW-1185">Reference proteome</keyword>
<accession>A0A396RL53</accession>
<name>A0A396RL53_9SPHN</name>
<dbReference type="Proteomes" id="UP000266693">
    <property type="component" value="Unassembled WGS sequence"/>
</dbReference>
<dbReference type="RefSeq" id="WP_118864645.1">
    <property type="nucleotide sequence ID" value="NZ_QWLV01000006.1"/>
</dbReference>
<protein>
    <submittedName>
        <fullName evidence="1">GxxExxY protein</fullName>
    </submittedName>
</protein>
<dbReference type="NCBIfam" id="TIGR04256">
    <property type="entry name" value="GxxExxY"/>
    <property type="match status" value="1"/>
</dbReference>